<organism evidence="1 2">
    <name type="scientific">Serendipita vermifera MAFF 305830</name>
    <dbReference type="NCBI Taxonomy" id="933852"/>
    <lineage>
        <taxon>Eukaryota</taxon>
        <taxon>Fungi</taxon>
        <taxon>Dikarya</taxon>
        <taxon>Basidiomycota</taxon>
        <taxon>Agaricomycotina</taxon>
        <taxon>Agaricomycetes</taxon>
        <taxon>Sebacinales</taxon>
        <taxon>Serendipitaceae</taxon>
        <taxon>Serendipita</taxon>
    </lineage>
</organism>
<keyword evidence="2" id="KW-1185">Reference proteome</keyword>
<dbReference type="Proteomes" id="UP000054097">
    <property type="component" value="Unassembled WGS sequence"/>
</dbReference>
<gene>
    <name evidence="1" type="ORF">M408DRAFT_330068</name>
</gene>
<name>A0A0C3B578_SERVB</name>
<dbReference type="GO" id="GO:0005509">
    <property type="term" value="F:calcium ion binding"/>
    <property type="evidence" value="ECO:0007669"/>
    <property type="project" value="InterPro"/>
</dbReference>
<protein>
    <submittedName>
        <fullName evidence="1">Uncharacterized protein</fullName>
    </submittedName>
</protein>
<reference evidence="1 2" key="1">
    <citation type="submission" date="2014-04" db="EMBL/GenBank/DDBJ databases">
        <authorList>
            <consortium name="DOE Joint Genome Institute"/>
            <person name="Kuo A."/>
            <person name="Zuccaro A."/>
            <person name="Kohler A."/>
            <person name="Nagy L.G."/>
            <person name="Floudas D."/>
            <person name="Copeland A."/>
            <person name="Barry K.W."/>
            <person name="Cichocki N."/>
            <person name="Veneault-Fourrey C."/>
            <person name="LaButti K."/>
            <person name="Lindquist E.A."/>
            <person name="Lipzen A."/>
            <person name="Lundell T."/>
            <person name="Morin E."/>
            <person name="Murat C."/>
            <person name="Sun H."/>
            <person name="Tunlid A."/>
            <person name="Henrissat B."/>
            <person name="Grigoriev I.V."/>
            <person name="Hibbett D.S."/>
            <person name="Martin F."/>
            <person name="Nordberg H.P."/>
            <person name="Cantor M.N."/>
            <person name="Hua S.X."/>
        </authorList>
    </citation>
    <scope>NUCLEOTIDE SEQUENCE [LARGE SCALE GENOMIC DNA]</scope>
    <source>
        <strain evidence="1 2">MAFF 305830</strain>
    </source>
</reference>
<reference evidence="2" key="2">
    <citation type="submission" date="2015-01" db="EMBL/GenBank/DDBJ databases">
        <title>Evolutionary Origins and Diversification of the Mycorrhizal Mutualists.</title>
        <authorList>
            <consortium name="DOE Joint Genome Institute"/>
            <consortium name="Mycorrhizal Genomics Consortium"/>
            <person name="Kohler A."/>
            <person name="Kuo A."/>
            <person name="Nagy L.G."/>
            <person name="Floudas D."/>
            <person name="Copeland A."/>
            <person name="Barry K.W."/>
            <person name="Cichocki N."/>
            <person name="Veneault-Fourrey C."/>
            <person name="LaButti K."/>
            <person name="Lindquist E.A."/>
            <person name="Lipzen A."/>
            <person name="Lundell T."/>
            <person name="Morin E."/>
            <person name="Murat C."/>
            <person name="Riley R."/>
            <person name="Ohm R."/>
            <person name="Sun H."/>
            <person name="Tunlid A."/>
            <person name="Henrissat B."/>
            <person name="Grigoriev I.V."/>
            <person name="Hibbett D.S."/>
            <person name="Martin F."/>
        </authorList>
    </citation>
    <scope>NUCLEOTIDE SEQUENCE [LARGE SCALE GENOMIC DNA]</scope>
    <source>
        <strain evidence="2">MAFF 305830</strain>
    </source>
</reference>
<evidence type="ECO:0000313" key="1">
    <source>
        <dbReference type="EMBL" id="KIM27349.1"/>
    </source>
</evidence>
<dbReference type="AlphaFoldDB" id="A0A0C3B578"/>
<dbReference type="GO" id="GO:0016020">
    <property type="term" value="C:membrane"/>
    <property type="evidence" value="ECO:0007669"/>
    <property type="project" value="InterPro"/>
</dbReference>
<dbReference type="SUPFAM" id="SSF49313">
    <property type="entry name" value="Cadherin-like"/>
    <property type="match status" value="1"/>
</dbReference>
<dbReference type="InterPro" id="IPR015919">
    <property type="entry name" value="Cadherin-like_sf"/>
</dbReference>
<dbReference type="InterPro" id="IPR013783">
    <property type="entry name" value="Ig-like_fold"/>
</dbReference>
<dbReference type="OrthoDB" id="3228386at2759"/>
<proteinExistence type="predicted"/>
<dbReference type="EMBL" id="KN824299">
    <property type="protein sequence ID" value="KIM27349.1"/>
    <property type="molecule type" value="Genomic_DNA"/>
</dbReference>
<sequence>MGQQRILVGVNEPFNFQPPLTLSGFTPGQSSRTGIIRAVKAAQLRHQNPESDSSKTSGSDEDNVDCRLWARLEDGGKLPEWLGFDPLEAEFWGVPVPENRGGSLGIKVYFREDQNVMEVGSFIIEVVG</sequence>
<feature type="non-terminal residue" evidence="1">
    <location>
        <position position="128"/>
    </location>
</feature>
<dbReference type="HOGENOM" id="CLU_1964897_0_0_1"/>
<dbReference type="Gene3D" id="2.60.40.10">
    <property type="entry name" value="Immunoglobulins"/>
    <property type="match status" value="1"/>
</dbReference>
<evidence type="ECO:0000313" key="2">
    <source>
        <dbReference type="Proteomes" id="UP000054097"/>
    </source>
</evidence>
<accession>A0A0C3B578</accession>